<dbReference type="GO" id="GO:0022857">
    <property type="term" value="F:transmembrane transporter activity"/>
    <property type="evidence" value="ECO:0007669"/>
    <property type="project" value="InterPro"/>
</dbReference>
<dbReference type="RefSeq" id="XP_018001764.1">
    <property type="nucleotide sequence ID" value="XM_018145523.1"/>
</dbReference>
<feature type="transmembrane region" description="Helical" evidence="7">
    <location>
        <begin position="354"/>
        <end position="372"/>
    </location>
</feature>
<keyword evidence="4 7" id="KW-1133">Transmembrane helix</keyword>
<evidence type="ECO:0000256" key="6">
    <source>
        <dbReference type="SAM" id="MobiDB-lite"/>
    </source>
</evidence>
<feature type="transmembrane region" description="Helical" evidence="7">
    <location>
        <begin position="152"/>
        <end position="176"/>
    </location>
</feature>
<feature type="domain" description="Major facilitator superfamily (MFS) profile" evidence="8">
    <location>
        <begin position="59"/>
        <end position="471"/>
    </location>
</feature>
<feature type="transmembrane region" description="Helical" evidence="7">
    <location>
        <begin position="414"/>
        <end position="435"/>
    </location>
</feature>
<feature type="transmembrane region" description="Helical" evidence="7">
    <location>
        <begin position="378"/>
        <end position="402"/>
    </location>
</feature>
<keyword evidence="2" id="KW-0813">Transport</keyword>
<sequence length="497" mass="54799">MGSTRNSKSNDDVAVENVDYSSDNNVPAKQDYPASLEGLNTDEYNKIRRRAVFKMDIQLLPTLVIMYILNFLDRQNIASARLAGITTDLDLSQTQYQTCVSILFVGYILMQVPSNMMLAKIKYPGAYICSAMALWGVVSATMGSVHSFAGLLITRFFIGFVEAVFFPGALYFLSLFYNRKQYAFRAAILYSGSQLGNAFGGLFAIGILKLDGAHGIEGWRWLFIVEGVLTVGLAILFVFILPNSPTSIRWLTKPEIDLLRHEYQLDQGQDDNASEITAKQGFFMAVTDPKTWLLMATLYCIFISAAVTNFFPSVVATLGFSRNTTLGLTAPPYVLAIFVMTAIGFHSDRKQERYWHIICPLFVTLAANIIAVSTTNTAARYIAMMLMPPSFYSASTVLLSWITGSISQPAVKRASAIALINATVNTPNIWTSYLYSGAPRYLVAFMVNLAAAAGAIVLATITMIYLRRVNKKLDEGKDTGKSGPTAAQREAGFRYTL</sequence>
<feature type="transmembrane region" description="Helical" evidence="7">
    <location>
        <begin position="95"/>
        <end position="113"/>
    </location>
</feature>
<accession>A0A0N0NNN6</accession>
<feature type="transmembrane region" description="Helical" evidence="7">
    <location>
        <begin position="330"/>
        <end position="347"/>
    </location>
</feature>
<protein>
    <submittedName>
        <fullName evidence="9">Putative transporter</fullName>
    </submittedName>
</protein>
<dbReference type="FunFam" id="1.20.1250.20:FF:000013">
    <property type="entry name" value="MFS general substrate transporter"/>
    <property type="match status" value="1"/>
</dbReference>
<dbReference type="GO" id="GO:0016020">
    <property type="term" value="C:membrane"/>
    <property type="evidence" value="ECO:0007669"/>
    <property type="project" value="UniProtKB-SubCell"/>
</dbReference>
<evidence type="ECO:0000256" key="1">
    <source>
        <dbReference type="ARBA" id="ARBA00004141"/>
    </source>
</evidence>
<feature type="transmembrane region" description="Helical" evidence="7">
    <location>
        <begin position="125"/>
        <end position="146"/>
    </location>
</feature>
<dbReference type="PROSITE" id="PS50850">
    <property type="entry name" value="MFS"/>
    <property type="match status" value="1"/>
</dbReference>
<feature type="transmembrane region" description="Helical" evidence="7">
    <location>
        <begin position="292"/>
        <end position="310"/>
    </location>
</feature>
<feature type="transmembrane region" description="Helical" evidence="7">
    <location>
        <begin position="441"/>
        <end position="466"/>
    </location>
</feature>
<evidence type="ECO:0000256" key="2">
    <source>
        <dbReference type="ARBA" id="ARBA00022448"/>
    </source>
</evidence>
<keyword evidence="10" id="KW-1185">Reference proteome</keyword>
<proteinExistence type="predicted"/>
<dbReference type="InterPro" id="IPR020846">
    <property type="entry name" value="MFS_dom"/>
</dbReference>
<organism evidence="9 10">
    <name type="scientific">Cyphellophora attinorum</name>
    <dbReference type="NCBI Taxonomy" id="1664694"/>
    <lineage>
        <taxon>Eukaryota</taxon>
        <taxon>Fungi</taxon>
        <taxon>Dikarya</taxon>
        <taxon>Ascomycota</taxon>
        <taxon>Pezizomycotina</taxon>
        <taxon>Eurotiomycetes</taxon>
        <taxon>Chaetothyriomycetidae</taxon>
        <taxon>Chaetothyriales</taxon>
        <taxon>Cyphellophoraceae</taxon>
        <taxon>Cyphellophora</taxon>
    </lineage>
</organism>
<dbReference type="AlphaFoldDB" id="A0A0N0NNN6"/>
<dbReference type="SUPFAM" id="SSF103473">
    <property type="entry name" value="MFS general substrate transporter"/>
    <property type="match status" value="1"/>
</dbReference>
<evidence type="ECO:0000313" key="10">
    <source>
        <dbReference type="Proteomes" id="UP000038010"/>
    </source>
</evidence>
<dbReference type="FunFam" id="1.20.1250.20:FF:000057">
    <property type="entry name" value="MFS general substrate transporter"/>
    <property type="match status" value="1"/>
</dbReference>
<dbReference type="VEuPathDB" id="FungiDB:AB675_5318"/>
<keyword evidence="5 7" id="KW-0472">Membrane</keyword>
<dbReference type="InterPro" id="IPR011701">
    <property type="entry name" value="MFS"/>
</dbReference>
<feature type="region of interest" description="Disordered" evidence="6">
    <location>
        <begin position="1"/>
        <end position="33"/>
    </location>
</feature>
<comment type="caution">
    <text evidence="9">The sequence shown here is derived from an EMBL/GenBank/DDBJ whole genome shotgun (WGS) entry which is preliminary data.</text>
</comment>
<evidence type="ECO:0000313" key="9">
    <source>
        <dbReference type="EMBL" id="KPI41801.1"/>
    </source>
</evidence>
<feature type="transmembrane region" description="Helical" evidence="7">
    <location>
        <begin position="220"/>
        <end position="241"/>
    </location>
</feature>
<dbReference type="OrthoDB" id="2250022at2759"/>
<dbReference type="Pfam" id="PF07690">
    <property type="entry name" value="MFS_1"/>
    <property type="match status" value="1"/>
</dbReference>
<dbReference type="Gene3D" id="1.20.1250.20">
    <property type="entry name" value="MFS general substrate transporter like domains"/>
    <property type="match status" value="1"/>
</dbReference>
<dbReference type="PANTHER" id="PTHR43791">
    <property type="entry name" value="PERMEASE-RELATED"/>
    <property type="match status" value="1"/>
</dbReference>
<comment type="subcellular location">
    <subcellularLocation>
        <location evidence="1">Membrane</location>
        <topology evidence="1">Multi-pass membrane protein</topology>
    </subcellularLocation>
</comment>
<dbReference type="InterPro" id="IPR036259">
    <property type="entry name" value="MFS_trans_sf"/>
</dbReference>
<evidence type="ECO:0000259" key="8">
    <source>
        <dbReference type="PROSITE" id="PS50850"/>
    </source>
</evidence>
<evidence type="ECO:0000256" key="4">
    <source>
        <dbReference type="ARBA" id="ARBA00022989"/>
    </source>
</evidence>
<feature type="transmembrane region" description="Helical" evidence="7">
    <location>
        <begin position="188"/>
        <end position="208"/>
    </location>
</feature>
<reference evidence="9 10" key="1">
    <citation type="submission" date="2015-06" db="EMBL/GenBank/DDBJ databases">
        <title>Draft genome of the ant-associated black yeast Phialophora attae CBS 131958.</title>
        <authorList>
            <person name="Moreno L.F."/>
            <person name="Stielow B.J."/>
            <person name="de Hoog S."/>
            <person name="Vicente V.A."/>
            <person name="Weiss V.A."/>
            <person name="de Vries M."/>
            <person name="Cruz L.M."/>
            <person name="Souza E.M."/>
        </authorList>
    </citation>
    <scope>NUCLEOTIDE SEQUENCE [LARGE SCALE GENOMIC DNA]</scope>
    <source>
        <strain evidence="9 10">CBS 131958</strain>
    </source>
</reference>
<dbReference type="GeneID" id="28737403"/>
<name>A0A0N0NNN6_9EURO</name>
<feature type="transmembrane region" description="Helical" evidence="7">
    <location>
        <begin position="55"/>
        <end position="72"/>
    </location>
</feature>
<keyword evidence="3 7" id="KW-0812">Transmembrane</keyword>
<evidence type="ECO:0000256" key="7">
    <source>
        <dbReference type="SAM" id="Phobius"/>
    </source>
</evidence>
<dbReference type="EMBL" id="LFJN01000008">
    <property type="protein sequence ID" value="KPI41801.1"/>
    <property type="molecule type" value="Genomic_DNA"/>
</dbReference>
<evidence type="ECO:0000256" key="3">
    <source>
        <dbReference type="ARBA" id="ARBA00022692"/>
    </source>
</evidence>
<gene>
    <name evidence="9" type="ORF">AB675_5318</name>
</gene>
<dbReference type="PANTHER" id="PTHR43791:SF23">
    <property type="entry name" value="MAJOR FACILITATOR SUPERFAMILY (MFS) PROFILE DOMAIN-CONTAINING PROTEIN"/>
    <property type="match status" value="1"/>
</dbReference>
<dbReference type="Proteomes" id="UP000038010">
    <property type="component" value="Unassembled WGS sequence"/>
</dbReference>
<evidence type="ECO:0000256" key="5">
    <source>
        <dbReference type="ARBA" id="ARBA00023136"/>
    </source>
</evidence>